<dbReference type="PANTHER" id="PTHR31637:SF0">
    <property type="entry name" value="2,3-BISPHOSPHOGLYCERATE-INDEPENDENT PHOSPHOGLYCERATE MUTASE"/>
    <property type="match status" value="1"/>
</dbReference>
<dbReference type="InterPro" id="IPR006124">
    <property type="entry name" value="Metalloenzyme"/>
</dbReference>
<dbReference type="GO" id="GO:0004619">
    <property type="term" value="F:phosphoglycerate mutase activity"/>
    <property type="evidence" value="ECO:0007669"/>
    <property type="project" value="InterPro"/>
</dbReference>
<dbReference type="EMBL" id="UINC01158022">
    <property type="protein sequence ID" value="SVD55332.1"/>
    <property type="molecule type" value="Genomic_DNA"/>
</dbReference>
<organism evidence="2">
    <name type="scientific">marine metagenome</name>
    <dbReference type="NCBI Taxonomy" id="408172"/>
    <lineage>
        <taxon>unclassified sequences</taxon>
        <taxon>metagenomes</taxon>
        <taxon>ecological metagenomes</taxon>
    </lineage>
</organism>
<protein>
    <recommendedName>
        <fullName evidence="1">Metalloenzyme domain-containing protein</fullName>
    </recommendedName>
</protein>
<dbReference type="AlphaFoldDB" id="A0A382W954"/>
<evidence type="ECO:0000313" key="2">
    <source>
        <dbReference type="EMBL" id="SVD55332.1"/>
    </source>
</evidence>
<dbReference type="InterPro" id="IPR017850">
    <property type="entry name" value="Alkaline_phosphatase_core_sf"/>
</dbReference>
<dbReference type="InterPro" id="IPR005995">
    <property type="entry name" value="Pgm_bpd_ind"/>
</dbReference>
<accession>A0A382W954</accession>
<dbReference type="GO" id="GO:0005829">
    <property type="term" value="C:cytosol"/>
    <property type="evidence" value="ECO:0007669"/>
    <property type="project" value="TreeGrafter"/>
</dbReference>
<dbReference type="Gene3D" id="3.40.720.10">
    <property type="entry name" value="Alkaline Phosphatase, subunit A"/>
    <property type="match status" value="1"/>
</dbReference>
<dbReference type="PANTHER" id="PTHR31637">
    <property type="entry name" value="2,3-BISPHOSPHOGLYCERATE-INDEPENDENT PHOSPHOGLYCERATE MUTASE"/>
    <property type="match status" value="1"/>
</dbReference>
<dbReference type="GO" id="GO:0006007">
    <property type="term" value="P:glucose catabolic process"/>
    <property type="evidence" value="ECO:0007669"/>
    <property type="project" value="InterPro"/>
</dbReference>
<dbReference type="SUPFAM" id="SSF53649">
    <property type="entry name" value="Alkaline phosphatase-like"/>
    <property type="match status" value="1"/>
</dbReference>
<dbReference type="GO" id="GO:0030145">
    <property type="term" value="F:manganese ion binding"/>
    <property type="evidence" value="ECO:0007669"/>
    <property type="project" value="TreeGrafter"/>
</dbReference>
<feature type="domain" description="Metalloenzyme" evidence="1">
    <location>
        <begin position="5"/>
        <end position="87"/>
    </location>
</feature>
<name>A0A382W954_9ZZZZ</name>
<gene>
    <name evidence="2" type="ORF">METZ01_LOCUS408186</name>
</gene>
<feature type="non-terminal residue" evidence="2">
    <location>
        <position position="108"/>
    </location>
</feature>
<evidence type="ECO:0000259" key="1">
    <source>
        <dbReference type="Pfam" id="PF01676"/>
    </source>
</evidence>
<dbReference type="Pfam" id="PF01676">
    <property type="entry name" value="Metalloenzyme"/>
    <property type="match status" value="1"/>
</dbReference>
<sequence>MPNPPVVLIILDGWGLDPSRENNAVMLANTPRFDALWRQYPHTQLCASGVDAGLPPGIMGNSEVGHLNLGAGRVVQQEISRINHAIDEKRFYTNDVLTSVLQQSLSNN</sequence>
<proteinExistence type="predicted"/>
<reference evidence="2" key="1">
    <citation type="submission" date="2018-05" db="EMBL/GenBank/DDBJ databases">
        <authorList>
            <person name="Lanie J.A."/>
            <person name="Ng W.-L."/>
            <person name="Kazmierczak K.M."/>
            <person name="Andrzejewski T.M."/>
            <person name="Davidsen T.M."/>
            <person name="Wayne K.J."/>
            <person name="Tettelin H."/>
            <person name="Glass J.I."/>
            <person name="Rusch D."/>
            <person name="Podicherti R."/>
            <person name="Tsui H.-C.T."/>
            <person name="Winkler M.E."/>
        </authorList>
    </citation>
    <scope>NUCLEOTIDE SEQUENCE</scope>
</reference>